<sequence length="261" mass="28416">MNYLCVEQLCVSLGGKPILSDLSAKFQGGQFTAVLGPNGTGKTTLLKAILGTIPYHGAVLSRSGSEPIPIRRFSYLCQLNKSPSQLTVIEMVLLGLVNQLTWKISEQQQLLAENMLKSLGILPIATRRFSALSGGQQQMVAMAQALISKPKILLLDEPTSALDLRHQVQVLDLAKQYTRDSGAVTVAVLHDLSLAARYSDQLLLLNEGNVVASGEPKDVLKPDLLEHVYQVEVDVGCCNQGHWHVTPTRPTRSYSQYLAAV</sequence>
<dbReference type="SMART" id="SM00382">
    <property type="entry name" value="AAA"/>
    <property type="match status" value="1"/>
</dbReference>
<dbReference type="PANTHER" id="PTHR42794">
    <property type="entry name" value="HEMIN IMPORT ATP-BINDING PROTEIN HMUV"/>
    <property type="match status" value="1"/>
</dbReference>
<dbReference type="Gene3D" id="3.40.50.300">
    <property type="entry name" value="P-loop containing nucleotide triphosphate hydrolases"/>
    <property type="match status" value="1"/>
</dbReference>
<dbReference type="PANTHER" id="PTHR42794:SF2">
    <property type="entry name" value="ABC TRANSPORTER ATP-BINDING PROTEIN"/>
    <property type="match status" value="1"/>
</dbReference>
<evidence type="ECO:0000256" key="1">
    <source>
        <dbReference type="ARBA" id="ARBA00022741"/>
    </source>
</evidence>
<dbReference type="PROSITE" id="PS50893">
    <property type="entry name" value="ABC_TRANSPORTER_2"/>
    <property type="match status" value="1"/>
</dbReference>
<keyword evidence="2 4" id="KW-0067">ATP-binding</keyword>
<proteinExistence type="predicted"/>
<dbReference type="InterPro" id="IPR003439">
    <property type="entry name" value="ABC_transporter-like_ATP-bd"/>
</dbReference>
<accession>A0A1B9QW05</accession>
<evidence type="ECO:0000313" key="5">
    <source>
        <dbReference type="Proteomes" id="UP000093173"/>
    </source>
</evidence>
<dbReference type="InterPro" id="IPR017871">
    <property type="entry name" value="ABC_transporter-like_CS"/>
</dbReference>
<dbReference type="CDD" id="cd03214">
    <property type="entry name" value="ABC_Iron-Siderophores_B12_Hemin"/>
    <property type="match status" value="1"/>
</dbReference>
<dbReference type="PROSITE" id="PS00211">
    <property type="entry name" value="ABC_TRANSPORTER_1"/>
    <property type="match status" value="1"/>
</dbReference>
<evidence type="ECO:0000259" key="3">
    <source>
        <dbReference type="PROSITE" id="PS50893"/>
    </source>
</evidence>
<dbReference type="EMBL" id="MAJZ01000784">
    <property type="protein sequence ID" value="OCH73475.1"/>
    <property type="molecule type" value="Genomic_DNA"/>
</dbReference>
<dbReference type="GO" id="GO:0005524">
    <property type="term" value="F:ATP binding"/>
    <property type="evidence" value="ECO:0007669"/>
    <property type="project" value="UniProtKB-KW"/>
</dbReference>
<reference evidence="5" key="1">
    <citation type="submission" date="2016-06" db="EMBL/GenBank/DDBJ databases">
        <authorList>
            <person name="Hehemann J.-H."/>
            <person name="Arevalo P."/>
            <person name="Datta M.S."/>
            <person name="Polz M.F."/>
        </authorList>
    </citation>
    <scope>NUCLEOTIDE SEQUENCE [LARGE SCALE GENOMIC DNA]</scope>
    <source>
        <strain evidence="5">9CSC122</strain>
    </source>
</reference>
<dbReference type="AlphaFoldDB" id="A0A1B9QW05"/>
<dbReference type="Proteomes" id="UP000093173">
    <property type="component" value="Unassembled WGS sequence"/>
</dbReference>
<protein>
    <submittedName>
        <fullName evidence="4">ABC transporter ATP-binding protein</fullName>
    </submittedName>
</protein>
<dbReference type="GO" id="GO:0016887">
    <property type="term" value="F:ATP hydrolysis activity"/>
    <property type="evidence" value="ECO:0007669"/>
    <property type="project" value="InterPro"/>
</dbReference>
<keyword evidence="5" id="KW-1185">Reference proteome</keyword>
<organism evidence="4 5">
    <name type="scientific">Vibrio genomosp. F10</name>
    <dbReference type="NCBI Taxonomy" id="723171"/>
    <lineage>
        <taxon>Bacteria</taxon>
        <taxon>Pseudomonadati</taxon>
        <taxon>Pseudomonadota</taxon>
        <taxon>Gammaproteobacteria</taxon>
        <taxon>Vibrionales</taxon>
        <taxon>Vibrionaceae</taxon>
        <taxon>Vibrio</taxon>
    </lineage>
</organism>
<evidence type="ECO:0000313" key="4">
    <source>
        <dbReference type="EMBL" id="OCH73475.1"/>
    </source>
</evidence>
<comment type="caution">
    <text evidence="4">The sequence shown here is derived from an EMBL/GenBank/DDBJ whole genome shotgun (WGS) entry which is preliminary data.</text>
</comment>
<dbReference type="InterPro" id="IPR027417">
    <property type="entry name" value="P-loop_NTPase"/>
</dbReference>
<gene>
    <name evidence="4" type="ORF">A6E14_14360</name>
</gene>
<name>A0A1B9QW05_9VIBR</name>
<dbReference type="InterPro" id="IPR003593">
    <property type="entry name" value="AAA+_ATPase"/>
</dbReference>
<feature type="domain" description="ABC transporter" evidence="3">
    <location>
        <begin position="4"/>
        <end position="232"/>
    </location>
</feature>
<keyword evidence="1" id="KW-0547">Nucleotide-binding</keyword>
<dbReference type="Pfam" id="PF00005">
    <property type="entry name" value="ABC_tran"/>
    <property type="match status" value="1"/>
</dbReference>
<dbReference type="SUPFAM" id="SSF52540">
    <property type="entry name" value="P-loop containing nucleoside triphosphate hydrolases"/>
    <property type="match status" value="1"/>
</dbReference>
<evidence type="ECO:0000256" key="2">
    <source>
        <dbReference type="ARBA" id="ARBA00022840"/>
    </source>
</evidence>
<dbReference type="RefSeq" id="WP_017033924.1">
    <property type="nucleotide sequence ID" value="NZ_JBNGCH010000784.1"/>
</dbReference>